<name>A0A1J1J2Q6_9DIPT</name>
<evidence type="ECO:0000313" key="3">
    <source>
        <dbReference type="Proteomes" id="UP000183832"/>
    </source>
</evidence>
<dbReference type="Proteomes" id="UP000183832">
    <property type="component" value="Unassembled WGS sequence"/>
</dbReference>
<feature type="region of interest" description="Disordered" evidence="1">
    <location>
        <begin position="52"/>
        <end position="75"/>
    </location>
</feature>
<evidence type="ECO:0000313" key="2">
    <source>
        <dbReference type="EMBL" id="CRL05137.1"/>
    </source>
</evidence>
<gene>
    <name evidence="2" type="ORF">CLUMA_CG018362</name>
</gene>
<accession>A0A1J1J2Q6</accession>
<reference evidence="2 3" key="1">
    <citation type="submission" date="2015-04" db="EMBL/GenBank/DDBJ databases">
        <authorList>
            <person name="Syromyatnikov M.Y."/>
            <person name="Popov V.N."/>
        </authorList>
    </citation>
    <scope>NUCLEOTIDE SEQUENCE [LARGE SCALE GENOMIC DNA]</scope>
</reference>
<keyword evidence="3" id="KW-1185">Reference proteome</keyword>
<dbReference type="EMBL" id="CVRI01000064">
    <property type="protein sequence ID" value="CRL05137.1"/>
    <property type="molecule type" value="Genomic_DNA"/>
</dbReference>
<dbReference type="AlphaFoldDB" id="A0A1J1J2Q6"/>
<sequence length="95" mass="10679">MCNAVCDSVNDKCENTTNRYLKLVMRNSSKEGENNRILVNTSQQLFQATNPIKRGGKIGGRQPRGHRNIVEDPDDDDILSSKLVDGIKSENKYLL</sequence>
<organism evidence="2 3">
    <name type="scientific">Clunio marinus</name>
    <dbReference type="NCBI Taxonomy" id="568069"/>
    <lineage>
        <taxon>Eukaryota</taxon>
        <taxon>Metazoa</taxon>
        <taxon>Ecdysozoa</taxon>
        <taxon>Arthropoda</taxon>
        <taxon>Hexapoda</taxon>
        <taxon>Insecta</taxon>
        <taxon>Pterygota</taxon>
        <taxon>Neoptera</taxon>
        <taxon>Endopterygota</taxon>
        <taxon>Diptera</taxon>
        <taxon>Nematocera</taxon>
        <taxon>Chironomoidea</taxon>
        <taxon>Chironomidae</taxon>
        <taxon>Clunio</taxon>
    </lineage>
</organism>
<evidence type="ECO:0000256" key="1">
    <source>
        <dbReference type="SAM" id="MobiDB-lite"/>
    </source>
</evidence>
<protein>
    <submittedName>
        <fullName evidence="2">CLUMA_CG018362, isoform A</fullName>
    </submittedName>
</protein>
<proteinExistence type="predicted"/>